<feature type="compositionally biased region" description="Acidic residues" evidence="2">
    <location>
        <begin position="356"/>
        <end position="365"/>
    </location>
</feature>
<evidence type="ECO:0000256" key="1">
    <source>
        <dbReference type="PROSITE-ProRule" id="PRU00023"/>
    </source>
</evidence>
<evidence type="ECO:0000256" key="2">
    <source>
        <dbReference type="SAM" id="MobiDB-lite"/>
    </source>
</evidence>
<protein>
    <submittedName>
        <fullName evidence="3">Khsrp protein</fullName>
    </submittedName>
</protein>
<gene>
    <name evidence="3" type="primary">Khsrp</name>
    <name evidence="3" type="ORF">SNEC2469_LOCUS14152</name>
</gene>
<evidence type="ECO:0000313" key="3">
    <source>
        <dbReference type="EMBL" id="CAE7497474.1"/>
    </source>
</evidence>
<name>A0A812SVC8_9DINO</name>
<feature type="region of interest" description="Disordered" evidence="2">
    <location>
        <begin position="344"/>
        <end position="383"/>
    </location>
</feature>
<dbReference type="InterPro" id="IPR036770">
    <property type="entry name" value="Ankyrin_rpt-contain_sf"/>
</dbReference>
<reference evidence="3" key="1">
    <citation type="submission" date="2021-02" db="EMBL/GenBank/DDBJ databases">
        <authorList>
            <person name="Dougan E. K."/>
            <person name="Rhodes N."/>
            <person name="Thang M."/>
            <person name="Chan C."/>
        </authorList>
    </citation>
    <scope>NUCLEOTIDE SEQUENCE</scope>
</reference>
<accession>A0A812SVC8</accession>
<dbReference type="InterPro" id="IPR002110">
    <property type="entry name" value="Ankyrin_rpt"/>
</dbReference>
<evidence type="ECO:0000313" key="4">
    <source>
        <dbReference type="Proteomes" id="UP000601435"/>
    </source>
</evidence>
<feature type="non-terminal residue" evidence="3">
    <location>
        <position position="1327"/>
    </location>
</feature>
<dbReference type="PROSITE" id="PS50088">
    <property type="entry name" value="ANK_REPEAT"/>
    <property type="match status" value="1"/>
</dbReference>
<comment type="caution">
    <text evidence="3">The sequence shown here is derived from an EMBL/GenBank/DDBJ whole genome shotgun (WGS) entry which is preliminary data.</text>
</comment>
<keyword evidence="1" id="KW-0040">ANK repeat</keyword>
<feature type="region of interest" description="Disordered" evidence="2">
    <location>
        <begin position="279"/>
        <end position="314"/>
    </location>
</feature>
<feature type="region of interest" description="Disordered" evidence="2">
    <location>
        <begin position="496"/>
        <end position="535"/>
    </location>
</feature>
<dbReference type="PROSITE" id="PS50297">
    <property type="entry name" value="ANK_REP_REGION"/>
    <property type="match status" value="1"/>
</dbReference>
<dbReference type="Proteomes" id="UP000601435">
    <property type="component" value="Unassembled WGS sequence"/>
</dbReference>
<dbReference type="OrthoDB" id="422261at2759"/>
<organism evidence="3 4">
    <name type="scientific">Symbiodinium necroappetens</name>
    <dbReference type="NCBI Taxonomy" id="1628268"/>
    <lineage>
        <taxon>Eukaryota</taxon>
        <taxon>Sar</taxon>
        <taxon>Alveolata</taxon>
        <taxon>Dinophyceae</taxon>
        <taxon>Suessiales</taxon>
        <taxon>Symbiodiniaceae</taxon>
        <taxon>Symbiodinium</taxon>
    </lineage>
</organism>
<proteinExistence type="predicted"/>
<dbReference type="Gene3D" id="1.25.40.20">
    <property type="entry name" value="Ankyrin repeat-containing domain"/>
    <property type="match status" value="1"/>
</dbReference>
<dbReference type="SUPFAM" id="SSF48403">
    <property type="entry name" value="Ankyrin repeat"/>
    <property type="match status" value="1"/>
</dbReference>
<sequence>AGANVDGSNMLGDTPLHEAAGLGQVNVLPVLIAAYANPWARNAEKRTAAEVAGVRGWAQAGVLLAGSPLALLRFTGSFDELGPSRACLGRAGDVIAVCAAGGFEDALACGEGFEDKECPVAILKCGTAENGSEVLISVIVVKEVDGKLVVAVPSSSWHRTISRRTVPRGFLSRVRAAEVSACPVAARLDPVEGARVRVWLGILDAHAEAAVSVPEELPEGFIGFGRLDTGEDCLPFVPSLVAASADMFAFASAESGKAAEPDDIGVRLAKLEKAVSNRVELKGHAEPPPSGKPKARAKAARNRPNGEVGAAAPGLDPSVLAAARAAGVSEEALAEMQALVGRTASGRLKPEPGFDSLEESEEEVDGPAGGPAGSGPVQAAGASLTDALDPHSQQAEIFASALVRAVESMQRGGTKASTLDRALDGAAVGQQRAHRCQRPGVEGDRVSILGVGRVAHGGLNLGLMIFDQMSIDRGSFVLASELALEAEFLEKRAKLGRNDPPEDCMKQPASSAPRGEPTFCDAPEQPSAPGSRAPSFTVPGLLNSMPRILLRFGGAFSSFLRSSFADGAATAPTCLIWPMPIPHPQVFRAPSGRSSWKLKALSLAVALLSWLYLGKPAGCPAEALAGVPLNRHQKRCVKRLEVESQSDVLQALGRAADSFAAQEATLEPRLLSPLSTLPARFFMAPHIGGSDLPSYGQVVGHLDGPAPTTARPIVADRIKLPGPPQFSPEPFMDEATADRYVRPLAYAQQSCDCPSPPRVKVLGRASEKLKLYRALADTGRLRPARFPRGREHLGAGLFVVGKDQDRDRLILDARPANGLELGASVWTKSLASAVAVSNLVLEDDRCLLFSGADLRECFYQFQVGEDRLRRNMIADKLTLQQAAFVFRRDMKEHLEPDGFLRIAFASLAMGDCGELLVHGAAPPRGLCTVGLVIDDLICLDRVLTSDLQVFHEQVQASFWGVTVCGMSGWLKPNAHRLWSLVLVTLRTVELGLATQRRLLAAMSLIFQAAAAGDPNVIVRLSPELRAELASFALLGQMCAVNLRAQVEPSVTATDASSSHQAAARAPLPQPVADEAYRHSVQKGAWTRLLTPQSAWLRSHDLLEPQNELPGDDEGYRASPLYCALAACPRYSELWSREYKSRVHINVAELDAFLREERRSGARRPCSRLLFGIDSQVTIGCVAKGRSASPRLNQLLERSIPDVLGFQSYSAPLYFPSHLNPSDDPTRGKAVRGPSMELPDWWLRLLGGDPSELDRVMKESGYGPGEHDFDQELLFLLGGIDSAVLQSANGRRAEACEAPFIRSCRRRLERDRAVTGAQRPNPPAPESS</sequence>
<feature type="compositionally biased region" description="Basic and acidic residues" evidence="2">
    <location>
        <begin position="496"/>
        <end position="505"/>
    </location>
</feature>
<dbReference type="EMBL" id="CAJNJA010022649">
    <property type="protein sequence ID" value="CAE7497474.1"/>
    <property type="molecule type" value="Genomic_DNA"/>
</dbReference>
<feature type="repeat" description="ANK" evidence="1">
    <location>
        <begin position="11"/>
        <end position="43"/>
    </location>
</feature>
<keyword evidence="4" id="KW-1185">Reference proteome</keyword>